<feature type="domain" description="DDT" evidence="33">
    <location>
        <begin position="604"/>
        <end position="668"/>
    </location>
</feature>
<dbReference type="InterPro" id="IPR011011">
    <property type="entry name" value="Znf_FYVE_PHD"/>
</dbReference>
<dbReference type="PANTHER" id="PTHR46802:SF1">
    <property type="entry name" value="TYROSINE-PROTEIN KINASE BAZ1B"/>
    <property type="match status" value="1"/>
</dbReference>
<dbReference type="SMART" id="SM00571">
    <property type="entry name" value="DDT"/>
    <property type="match status" value="1"/>
</dbReference>
<feature type="coiled-coil region" evidence="29">
    <location>
        <begin position="537"/>
        <end position="583"/>
    </location>
</feature>
<feature type="region of interest" description="Disordered" evidence="30">
    <location>
        <begin position="1040"/>
        <end position="1127"/>
    </location>
</feature>
<comment type="cofactor">
    <cofactor evidence="1">
        <name>Mn(2+)</name>
        <dbReference type="ChEBI" id="CHEBI:29035"/>
    </cofactor>
</comment>
<dbReference type="Gene3D" id="1.20.920.10">
    <property type="entry name" value="Bromodomain-like"/>
    <property type="match status" value="1"/>
</dbReference>
<proteinExistence type="inferred from homology"/>
<feature type="compositionally biased region" description="Basic and acidic residues" evidence="30">
    <location>
        <begin position="148"/>
        <end position="165"/>
    </location>
</feature>
<dbReference type="GO" id="GO:0005524">
    <property type="term" value="F:ATP binding"/>
    <property type="evidence" value="ECO:0007669"/>
    <property type="project" value="UniProtKB-KW"/>
</dbReference>
<evidence type="ECO:0000256" key="15">
    <source>
        <dbReference type="ARBA" id="ARBA00022990"/>
    </source>
</evidence>
<dbReference type="CDD" id="cd15628">
    <property type="entry name" value="PHD_BAZ1B"/>
    <property type="match status" value="1"/>
</dbReference>
<feature type="compositionally biased region" description="Basic residues" evidence="30">
    <location>
        <begin position="423"/>
        <end position="433"/>
    </location>
</feature>
<dbReference type="PROSITE" id="PS51136">
    <property type="entry name" value="WAC"/>
    <property type="match status" value="1"/>
</dbReference>
<dbReference type="InterPro" id="IPR047174">
    <property type="entry name" value="BAZ1B"/>
</dbReference>
<evidence type="ECO:0000256" key="4">
    <source>
        <dbReference type="ARBA" id="ARBA00022499"/>
    </source>
</evidence>
<dbReference type="FunFam" id="1.20.920.10:FF:000031">
    <property type="entry name" value="Bromodomain adjacent to zinc finger domain, 1B"/>
    <property type="match status" value="1"/>
</dbReference>
<dbReference type="InterPro" id="IPR036427">
    <property type="entry name" value="Bromodomain-like_sf"/>
</dbReference>
<comment type="subcellular location">
    <subcellularLocation>
        <location evidence="2 28">Nucleus</location>
    </subcellularLocation>
</comment>
<feature type="region of interest" description="Disordered" evidence="30">
    <location>
        <begin position="1255"/>
        <end position="1286"/>
    </location>
</feature>
<evidence type="ECO:0000256" key="26">
    <source>
        <dbReference type="PROSITE-ProRule" id="PRU00035"/>
    </source>
</evidence>
<keyword evidence="15" id="KW-0007">Acetylation</keyword>
<dbReference type="PRINTS" id="PR00503">
    <property type="entry name" value="BROMODOMAIN"/>
</dbReference>
<feature type="compositionally biased region" description="Acidic residues" evidence="30">
    <location>
        <begin position="1052"/>
        <end position="1079"/>
    </location>
</feature>
<keyword evidence="8" id="KW-0547">Nucleotide-binding</keyword>
<feature type="domain" description="WAC" evidence="34">
    <location>
        <begin position="20"/>
        <end position="126"/>
    </location>
</feature>
<dbReference type="GO" id="GO:0090535">
    <property type="term" value="C:WICH complex"/>
    <property type="evidence" value="ECO:0007669"/>
    <property type="project" value="InterPro"/>
</dbReference>
<keyword evidence="20" id="KW-0804">Transcription</keyword>
<dbReference type="Proteomes" id="UP000694542">
    <property type="component" value="Chromosome 6"/>
</dbReference>
<dbReference type="SUPFAM" id="SSF47370">
    <property type="entry name" value="Bromodomain"/>
    <property type="match status" value="1"/>
</dbReference>
<evidence type="ECO:0000256" key="28">
    <source>
        <dbReference type="PROSITE-ProRule" id="PRU00475"/>
    </source>
</evidence>
<evidence type="ECO:0000256" key="24">
    <source>
        <dbReference type="ARBA" id="ARBA00069894"/>
    </source>
</evidence>
<keyword evidence="14" id="KW-0832">Ubl conjugation</keyword>
<keyword evidence="4" id="KW-1017">Isopeptide bond</keyword>
<dbReference type="PANTHER" id="PTHR46802">
    <property type="entry name" value="TYROSINE-PROTEIN KINASE BAZ1B"/>
    <property type="match status" value="1"/>
</dbReference>
<reference evidence="35" key="2">
    <citation type="submission" date="2025-08" db="UniProtKB">
        <authorList>
            <consortium name="Ensembl"/>
        </authorList>
    </citation>
    <scope>IDENTIFICATION</scope>
</reference>
<feature type="compositionally biased region" description="Basic and acidic residues" evidence="30">
    <location>
        <begin position="172"/>
        <end position="195"/>
    </location>
</feature>
<evidence type="ECO:0000256" key="3">
    <source>
        <dbReference type="ARBA" id="ARBA00011903"/>
    </source>
</evidence>
<feature type="domain" description="Bromo" evidence="31">
    <location>
        <begin position="1159"/>
        <end position="1229"/>
    </location>
</feature>
<dbReference type="SMART" id="SM00249">
    <property type="entry name" value="PHD"/>
    <property type="match status" value="1"/>
</dbReference>
<comment type="similarity">
    <text evidence="23">Belongs to the WAL family. BAZ1B subfamily.</text>
</comment>
<keyword evidence="6" id="KW-0808">Transferase</keyword>
<keyword evidence="19" id="KW-0829">Tyrosine-protein kinase</keyword>
<evidence type="ECO:0000256" key="9">
    <source>
        <dbReference type="ARBA" id="ARBA00022763"/>
    </source>
</evidence>
<keyword evidence="9" id="KW-0227">DNA damage</keyword>
<dbReference type="PROSITE" id="PS50827">
    <property type="entry name" value="DDT"/>
    <property type="match status" value="1"/>
</dbReference>
<evidence type="ECO:0000256" key="27">
    <source>
        <dbReference type="PROSITE-ProRule" id="PRU00146"/>
    </source>
</evidence>
<keyword evidence="7" id="KW-0479">Metal-binding</keyword>
<keyword evidence="11" id="KW-0418">Kinase</keyword>
<feature type="compositionally biased region" description="Basic residues" evidence="30">
    <location>
        <begin position="384"/>
        <end position="395"/>
    </location>
</feature>
<dbReference type="Ensembl" id="ENSCAFT00040022147.1">
    <property type="protein sequence ID" value="ENSCAFP00040019215.1"/>
    <property type="gene ID" value="ENSCAFG00040011630.1"/>
</dbReference>
<comment type="catalytic activity">
    <reaction evidence="22">
        <text>L-tyrosyl-[protein] + ATP = O-phospho-L-tyrosyl-[protein] + ADP + H(+)</text>
        <dbReference type="Rhea" id="RHEA:10596"/>
        <dbReference type="Rhea" id="RHEA-COMP:10136"/>
        <dbReference type="Rhea" id="RHEA-COMP:20101"/>
        <dbReference type="ChEBI" id="CHEBI:15378"/>
        <dbReference type="ChEBI" id="CHEBI:30616"/>
        <dbReference type="ChEBI" id="CHEBI:46858"/>
        <dbReference type="ChEBI" id="CHEBI:61978"/>
        <dbReference type="ChEBI" id="CHEBI:456216"/>
        <dbReference type="EC" id="2.7.10.2"/>
    </reaction>
</comment>
<evidence type="ECO:0000313" key="35">
    <source>
        <dbReference type="Ensembl" id="ENSCAFP00040019215.1"/>
    </source>
</evidence>
<dbReference type="Pfam" id="PF15613">
    <property type="entry name" value="WSD"/>
    <property type="match status" value="1"/>
</dbReference>
<dbReference type="InterPro" id="IPR028941">
    <property type="entry name" value="WHIM2_dom"/>
</dbReference>
<dbReference type="InterPro" id="IPR001487">
    <property type="entry name" value="Bromodomain"/>
</dbReference>
<keyword evidence="13" id="KW-0067">ATP-binding</keyword>
<evidence type="ECO:0000256" key="20">
    <source>
        <dbReference type="ARBA" id="ARBA00023163"/>
    </source>
</evidence>
<evidence type="ECO:0000256" key="8">
    <source>
        <dbReference type="ARBA" id="ARBA00022741"/>
    </source>
</evidence>
<dbReference type="FunFam" id="3.30.40.10:FF:000131">
    <property type="entry name" value="tyrosine-protein kinase BAZ1B isoform X1"/>
    <property type="match status" value="1"/>
</dbReference>
<accession>A0A8C0YWJ0</accession>
<evidence type="ECO:0000256" key="5">
    <source>
        <dbReference type="ARBA" id="ARBA00022553"/>
    </source>
</evidence>
<dbReference type="PROSITE" id="PS00633">
    <property type="entry name" value="BROMODOMAIN_1"/>
    <property type="match status" value="1"/>
</dbReference>
<evidence type="ECO:0000259" key="33">
    <source>
        <dbReference type="PROSITE" id="PS50827"/>
    </source>
</evidence>
<evidence type="ECO:0000256" key="12">
    <source>
        <dbReference type="ARBA" id="ARBA00022833"/>
    </source>
</evidence>
<evidence type="ECO:0000259" key="31">
    <source>
        <dbReference type="PROSITE" id="PS50014"/>
    </source>
</evidence>
<evidence type="ECO:0000256" key="14">
    <source>
        <dbReference type="ARBA" id="ARBA00022843"/>
    </source>
</evidence>
<feature type="region of interest" description="Disordered" evidence="30">
    <location>
        <begin position="302"/>
        <end position="333"/>
    </location>
</feature>
<evidence type="ECO:0000256" key="7">
    <source>
        <dbReference type="ARBA" id="ARBA00022723"/>
    </source>
</evidence>
<reference evidence="35" key="1">
    <citation type="submission" date="2018-10" db="EMBL/GenBank/DDBJ databases">
        <title>De novo assembly of a Great Dane genome.</title>
        <authorList>
            <person name="Kidd J.M."/>
            <person name="Pendleton A.L."/>
            <person name="Shen F."/>
            <person name="Emery S."/>
        </authorList>
    </citation>
    <scope>NUCLEOTIDE SEQUENCE [LARGE SCALE GENOMIC DNA]</scope>
    <source>
        <strain evidence="35">Great Dane</strain>
    </source>
</reference>
<evidence type="ECO:0000256" key="21">
    <source>
        <dbReference type="ARBA" id="ARBA00023242"/>
    </source>
</evidence>
<dbReference type="Gene3D" id="3.30.40.10">
    <property type="entry name" value="Zinc/RING finger domain, C3HC4 (zinc finger)"/>
    <property type="match status" value="1"/>
</dbReference>
<keyword evidence="10 27" id="KW-0863">Zinc-finger</keyword>
<dbReference type="InterPro" id="IPR001965">
    <property type="entry name" value="Znf_PHD"/>
</dbReference>
<feature type="region of interest" description="Disordered" evidence="30">
    <location>
        <begin position="448"/>
        <end position="470"/>
    </location>
</feature>
<feature type="region of interest" description="Disordered" evidence="30">
    <location>
        <begin position="380"/>
        <end position="433"/>
    </location>
</feature>
<dbReference type="GO" id="GO:0140801">
    <property type="term" value="F:histone H2AXY142 kinase activity"/>
    <property type="evidence" value="ECO:0007669"/>
    <property type="project" value="InterPro"/>
</dbReference>
<dbReference type="SUPFAM" id="SSF57903">
    <property type="entry name" value="FYVE/PHD zinc finger"/>
    <property type="match status" value="1"/>
</dbReference>
<dbReference type="Pfam" id="PF15612">
    <property type="entry name" value="WHIM1"/>
    <property type="match status" value="1"/>
</dbReference>
<dbReference type="Pfam" id="PF00628">
    <property type="entry name" value="PHD"/>
    <property type="match status" value="1"/>
</dbReference>
<feature type="region of interest" description="Disordered" evidence="30">
    <location>
        <begin position="144"/>
        <end position="212"/>
    </location>
</feature>
<feature type="region of interest" description="Disordered" evidence="30">
    <location>
        <begin position="788"/>
        <end position="821"/>
    </location>
</feature>
<name>A0A8C0YWJ0_CANLF</name>
<evidence type="ECO:0000256" key="11">
    <source>
        <dbReference type="ARBA" id="ARBA00022777"/>
    </source>
</evidence>
<dbReference type="InterPro" id="IPR018501">
    <property type="entry name" value="DDT_dom"/>
</dbReference>
<evidence type="ECO:0000256" key="1">
    <source>
        <dbReference type="ARBA" id="ARBA00001936"/>
    </source>
</evidence>
<evidence type="ECO:0000259" key="34">
    <source>
        <dbReference type="PROSITE" id="PS51136"/>
    </source>
</evidence>
<dbReference type="GO" id="GO:0006974">
    <property type="term" value="P:DNA damage response"/>
    <property type="evidence" value="ECO:0007669"/>
    <property type="project" value="UniProtKB-KW"/>
</dbReference>
<evidence type="ECO:0000256" key="16">
    <source>
        <dbReference type="ARBA" id="ARBA00023015"/>
    </source>
</evidence>
<evidence type="ECO:0000256" key="6">
    <source>
        <dbReference type="ARBA" id="ARBA00022679"/>
    </source>
</evidence>
<evidence type="ECO:0000256" key="19">
    <source>
        <dbReference type="ARBA" id="ARBA00023137"/>
    </source>
</evidence>
<dbReference type="InterPro" id="IPR028942">
    <property type="entry name" value="WHIM1_dom"/>
</dbReference>
<evidence type="ECO:0000256" key="29">
    <source>
        <dbReference type="SAM" id="Coils"/>
    </source>
</evidence>
<sequence length="1286" mass="148640">MAPLLGRKPFPLVKPLPGEEPLFTIAHTQEAFRTREEYEARLERYSERIWTCKSTGSSQLTHKEAWEEEQEVAELLKEEFPAWYEKLVLEMVHHNTASLEKLVDTAWLEIMTKYAVGEECDFEVGKEKMLKVRIVKIHPLEKVDEEATEKKSDGACDSPSSDKENSSQIAQDHQKKEAIVKEDEGRRESINDRARRSPRKLPTSLKKGERKWAPPKFLPHKYDVKLQNEDKIISNVPADSLIRTERPPNKEILRYFIRHNALRAGTGENAPWVVEDELVKKYSLPSKFSDFLLDPYKYMTLNPSTKRKNTGSPDRKPSKKSKTDNSSLNSPLNPKLWCHVHLKKSLNGSPLKVKNSKNSRSPEEHLEEVMKMMSPNKLHANFHIPKKGPPAKKSGKHSDKPLKAKGRSKGILNGQKSTGNSKSPKKGLKTPKTKMKQMTLLDMAKGTQKMTRAPRNSGGTARSSSKPHKHLPPAALHLIAYYKENKDREDKKSALSCVISKTARLLSSEDRARLPEELRSIVQKRFELLEHKKRWASMSEEQRKEYLKKKREELKEKLKEKAKERREKEMLEKLEKQKRYEDQELTGKSLPAFRLVDTPEGLPNTLFGDVAMVVEFLSCYSGLLLPDAQYPITAVSLMEALSAEKGGFLYLNRVLVILLQTLLQDEIAEDYGELGMKLSEIPLTLHSVSELVRLCLRRSDVQEESEGSDTDDNKDSAPFEDNEVQDEFLEKLETSEFFELTSEEKLQILTALCHRILMTYSVQDHMETRQQMSAELWKERLAVLKEENDKKRAEKQKRKEMEARNKENGKEENGLGKPDRKKEVVKFEPQVDLGAEDMISAVKSRRLLAIQAKKEREIQEREMKVKLEREAEEERIRKHKAAAEKAFQEGIAKAKLVMRRTPIGTDRNHNRYWLFSDEVPGLFIEKAKVRRSTTEPPRRPFARFLFRNHYFLKKKKKQQKNHCFLKYDYTMVSGSLLQLADHCCAPSSALQVYLLAGEDDKLILCDECNKAFHLFCLRPALYEVPDGEWQCPACQPATARRNSRGRNYTEESASEDSEDDESEEEEEEEEEEVEEEDYEVAGLRLRPRKTVRGKQGVIPPAARPGRRPGKKPHPARKSRPKAPPVDDMEVEELVLQTKRSSRRQSLELQKCEDILHKIVKYRFSWPFREPVTRDEAEDYYDIITQPMDFQTMQNKCSCGSYRSVQEFLTDMKQVFTNAELYNCRGSHVLNCMVKTEQCLVALLHKHLPSHPYVRRKRKKFPDRLAEDEGDSESEPVGQSRGRRQKK</sequence>
<dbReference type="PROSITE" id="PS50016">
    <property type="entry name" value="ZF_PHD_2"/>
    <property type="match status" value="1"/>
</dbReference>
<dbReference type="InterPro" id="IPR037375">
    <property type="entry name" value="BAZ1B_Bromo"/>
</dbReference>
<dbReference type="GO" id="GO:0008270">
    <property type="term" value="F:zinc ion binding"/>
    <property type="evidence" value="ECO:0007669"/>
    <property type="project" value="UniProtKB-KW"/>
</dbReference>
<keyword evidence="5" id="KW-0597">Phosphoprotein</keyword>
<dbReference type="InterPro" id="IPR013136">
    <property type="entry name" value="WSTF_Acf1_Cbp146"/>
</dbReference>
<evidence type="ECO:0000313" key="36">
    <source>
        <dbReference type="Proteomes" id="UP000694542"/>
    </source>
</evidence>
<evidence type="ECO:0000256" key="17">
    <source>
        <dbReference type="ARBA" id="ARBA00023054"/>
    </source>
</evidence>
<dbReference type="InterPro" id="IPR013083">
    <property type="entry name" value="Znf_RING/FYVE/PHD"/>
</dbReference>
<evidence type="ECO:0000256" key="13">
    <source>
        <dbReference type="ARBA" id="ARBA00022840"/>
    </source>
</evidence>
<keyword evidence="16" id="KW-0805">Transcription regulation</keyword>
<evidence type="ECO:0000256" key="2">
    <source>
        <dbReference type="ARBA" id="ARBA00004123"/>
    </source>
</evidence>
<dbReference type="SMART" id="SM00297">
    <property type="entry name" value="BROMO"/>
    <property type="match status" value="1"/>
</dbReference>
<dbReference type="Pfam" id="PF00439">
    <property type="entry name" value="Bromodomain"/>
    <property type="match status" value="1"/>
</dbReference>
<evidence type="ECO:0000256" key="25">
    <source>
        <dbReference type="ARBA" id="ARBA00076449"/>
    </source>
</evidence>
<dbReference type="InterPro" id="IPR018359">
    <property type="entry name" value="Bromodomain_CS"/>
</dbReference>
<evidence type="ECO:0000259" key="32">
    <source>
        <dbReference type="PROSITE" id="PS50016"/>
    </source>
</evidence>
<dbReference type="InterPro" id="IPR047256">
    <property type="entry name" value="BAZ1B_PHD"/>
</dbReference>
<keyword evidence="12" id="KW-0862">Zinc</keyword>
<dbReference type="GO" id="GO:0004715">
    <property type="term" value="F:non-membrane spanning protein tyrosine kinase activity"/>
    <property type="evidence" value="ECO:0007669"/>
    <property type="project" value="UniProtKB-EC"/>
</dbReference>
<evidence type="ECO:0000256" key="10">
    <source>
        <dbReference type="ARBA" id="ARBA00022771"/>
    </source>
</evidence>
<keyword evidence="21 28" id="KW-0539">Nucleus</keyword>
<keyword evidence="18 26" id="KW-0103">Bromodomain</keyword>
<dbReference type="InterPro" id="IPR019787">
    <property type="entry name" value="Znf_PHD-finger"/>
</dbReference>
<dbReference type="CDD" id="cd05505">
    <property type="entry name" value="Bromo_WSTF_like"/>
    <property type="match status" value="1"/>
</dbReference>
<evidence type="ECO:0000256" key="23">
    <source>
        <dbReference type="ARBA" id="ARBA00061696"/>
    </source>
</evidence>
<feature type="compositionally biased region" description="Basic residues" evidence="30">
    <location>
        <begin position="1104"/>
        <end position="1120"/>
    </location>
</feature>
<evidence type="ECO:0000256" key="18">
    <source>
        <dbReference type="ARBA" id="ARBA00023117"/>
    </source>
</evidence>
<organism evidence="35 36">
    <name type="scientific">Canis lupus familiaris</name>
    <name type="common">Dog</name>
    <name type="synonym">Canis familiaris</name>
    <dbReference type="NCBI Taxonomy" id="9615"/>
    <lineage>
        <taxon>Eukaryota</taxon>
        <taxon>Metazoa</taxon>
        <taxon>Chordata</taxon>
        <taxon>Craniata</taxon>
        <taxon>Vertebrata</taxon>
        <taxon>Euteleostomi</taxon>
        <taxon>Mammalia</taxon>
        <taxon>Eutheria</taxon>
        <taxon>Laurasiatheria</taxon>
        <taxon>Carnivora</taxon>
        <taxon>Caniformia</taxon>
        <taxon>Canidae</taxon>
        <taxon>Canis</taxon>
    </lineage>
</organism>
<keyword evidence="17 29" id="KW-0175">Coiled coil</keyword>
<dbReference type="Pfam" id="PF10537">
    <property type="entry name" value="WAC_Acf1_DNA_bd"/>
    <property type="match status" value="1"/>
</dbReference>
<feature type="domain" description="PHD-type" evidence="32">
    <location>
        <begin position="980"/>
        <end position="1037"/>
    </location>
</feature>
<protein>
    <recommendedName>
        <fullName evidence="24">Tyrosine-protein kinase BAZ1B</fullName>
        <ecNumber evidence="3">2.7.10.2</ecNumber>
    </recommendedName>
    <alternativeName>
        <fullName evidence="25">Bromodomain adjacent to zinc finger domain protein 1B</fullName>
    </alternativeName>
</protein>
<evidence type="ECO:0000256" key="30">
    <source>
        <dbReference type="SAM" id="MobiDB-lite"/>
    </source>
</evidence>
<dbReference type="EC" id="2.7.10.2" evidence="3"/>
<dbReference type="PROSITE" id="PS50014">
    <property type="entry name" value="BROMODOMAIN_2"/>
    <property type="match status" value="1"/>
</dbReference>
<evidence type="ECO:0000256" key="22">
    <source>
        <dbReference type="ARBA" id="ARBA00051245"/>
    </source>
</evidence>